<dbReference type="AlphaFoldDB" id="U6FQQ5"/>
<sequence>MPLLIKSYCCCHCCYIPCPPSRRLLARTSPYDAGECVMWCR</sequence>
<evidence type="ECO:0000313" key="1">
    <source>
        <dbReference type="EMBL" id="CDI70190.1"/>
    </source>
</evidence>
<evidence type="ECO:0000313" key="3">
    <source>
        <dbReference type="WBParaSite" id="EgrG_000322400"/>
    </source>
</evidence>
<organism evidence="1">
    <name type="scientific">Echinococcus granulosus</name>
    <name type="common">Hydatid tapeworm</name>
    <dbReference type="NCBI Taxonomy" id="6210"/>
    <lineage>
        <taxon>Eukaryota</taxon>
        <taxon>Metazoa</taxon>
        <taxon>Spiralia</taxon>
        <taxon>Lophotrochozoa</taxon>
        <taxon>Platyhelminthes</taxon>
        <taxon>Cestoda</taxon>
        <taxon>Eucestoda</taxon>
        <taxon>Cyclophyllidea</taxon>
        <taxon>Taeniidae</taxon>
        <taxon>Echinococcus</taxon>
        <taxon>Echinococcus granulosus group</taxon>
    </lineage>
</organism>
<accession>U6FQQ5</accession>
<proteinExistence type="predicted"/>
<dbReference type="WBParaSite" id="EgrG_000322400">
    <property type="protein sequence ID" value="EgrG_000322400"/>
    <property type="gene ID" value="EgrG_000322400"/>
</dbReference>
<reference evidence="1 2" key="1">
    <citation type="journal article" date="2013" name="Nature">
        <title>The genomes of four tapeworm species reveal adaptations to parasitism.</title>
        <authorList>
            <person name="Tsai I.J."/>
            <person name="Zarowiecki M."/>
            <person name="Holroyd N."/>
            <person name="Garciarrubio A."/>
            <person name="Sanchez-Flores A."/>
            <person name="Brooks K.L."/>
            <person name="Tracey A."/>
            <person name="Bobes R.J."/>
            <person name="Fragoso G."/>
            <person name="Sciutto E."/>
            <person name="Aslett M."/>
            <person name="Beasley H."/>
            <person name="Bennett H.M."/>
            <person name="Cai J."/>
            <person name="Camicia F."/>
            <person name="Clark R."/>
            <person name="Cucher M."/>
            <person name="De Silva N."/>
            <person name="Day T.A."/>
            <person name="Deplazes P."/>
            <person name="Estrada K."/>
            <person name="Fernandez C."/>
            <person name="Holland P.W."/>
            <person name="Hou J."/>
            <person name="Hu S."/>
            <person name="Huckvale T."/>
            <person name="Hung S.S."/>
            <person name="Kamenetzky L."/>
            <person name="Keane J.A."/>
            <person name="Kiss F."/>
            <person name="Koziol U."/>
            <person name="Lambert O."/>
            <person name="Liu K."/>
            <person name="Luo X."/>
            <person name="Luo Y."/>
            <person name="Macchiaroli N."/>
            <person name="Nichol S."/>
            <person name="Paps J."/>
            <person name="Parkinson J."/>
            <person name="Pouchkina-Stantcheva N."/>
            <person name="Riddiford N."/>
            <person name="Rosenzvit M."/>
            <person name="Salinas G."/>
            <person name="Wasmuth J.D."/>
            <person name="Zamanian M."/>
            <person name="Zheng Y."/>
            <person name="Cai X."/>
            <person name="Soberon X."/>
            <person name="Olson P.D."/>
            <person name="Laclette J.P."/>
            <person name="Brehm K."/>
            <person name="Berriman M."/>
            <person name="Garciarrubio A."/>
            <person name="Bobes R.J."/>
            <person name="Fragoso G."/>
            <person name="Sanchez-Flores A."/>
            <person name="Estrada K."/>
            <person name="Cevallos M.A."/>
            <person name="Morett E."/>
            <person name="Gonzalez V."/>
            <person name="Portillo T."/>
            <person name="Ochoa-Leyva A."/>
            <person name="Jose M.V."/>
            <person name="Sciutto E."/>
            <person name="Landa A."/>
            <person name="Jimenez L."/>
            <person name="Valdes V."/>
            <person name="Carrero J.C."/>
            <person name="Larralde C."/>
            <person name="Morales-Montor J."/>
            <person name="Limon-Lason J."/>
            <person name="Soberon X."/>
            <person name="Laclette J.P."/>
        </authorList>
    </citation>
    <scope>NUCLEOTIDE SEQUENCE [LARGE SCALE GENOMIC DNA]</scope>
</reference>
<dbReference type="EMBL" id="CBLN010003932">
    <property type="protein sequence ID" value="CDI70190.1"/>
    <property type="molecule type" value="Genomic_DNA"/>
</dbReference>
<evidence type="ECO:0000313" key="2">
    <source>
        <dbReference type="Proteomes" id="UP000492820"/>
    </source>
</evidence>
<protein>
    <submittedName>
        <fullName evidence="3">4Fe-4S ferredoxin-type domain-containing protein</fullName>
    </submittedName>
</protein>
<name>U6FQQ5_ECHGR</name>
<dbReference type="Proteomes" id="UP000492820">
    <property type="component" value="Unassembled WGS sequence"/>
</dbReference>
<gene>
    <name evidence="1" type="ORF">EgrG_000322400</name>
</gene>
<reference evidence="3" key="2">
    <citation type="submission" date="2020-10" db="UniProtKB">
        <authorList>
            <consortium name="WormBaseParasite"/>
        </authorList>
    </citation>
    <scope>IDENTIFICATION</scope>
</reference>